<proteinExistence type="predicted"/>
<sequence length="172" mass="18888">MSNSSSSPSSTDSCSSSPIFRKSCCSASSALMRRLGSSSRQRLRKSSDSFSSSLRPSPVSLRQVLQRMMRSSEKPATPMVGMVVSNMQPCSWAAARMRFWPKMVAISIMASTSSAELKKGKRRDRMVSRMTPADQMSILVVCSVHLKSTSGARKPRVPARLARREGRVSFFG</sequence>
<protein>
    <submittedName>
        <fullName evidence="2">Uncharacterized protein</fullName>
    </submittedName>
</protein>
<evidence type="ECO:0000256" key="1">
    <source>
        <dbReference type="SAM" id="MobiDB-lite"/>
    </source>
</evidence>
<dbReference type="Proteomes" id="UP001586593">
    <property type="component" value="Unassembled WGS sequence"/>
</dbReference>
<gene>
    <name evidence="2" type="ORF">VTK73DRAFT_7214</name>
</gene>
<accession>A0ABR3WFX8</accession>
<keyword evidence="3" id="KW-1185">Reference proteome</keyword>
<name>A0ABR3WFX8_9PEZI</name>
<feature type="region of interest" description="Disordered" evidence="1">
    <location>
        <begin position="35"/>
        <end position="56"/>
    </location>
</feature>
<organism evidence="2 3">
    <name type="scientific">Phialemonium thermophilum</name>
    <dbReference type="NCBI Taxonomy" id="223376"/>
    <lineage>
        <taxon>Eukaryota</taxon>
        <taxon>Fungi</taxon>
        <taxon>Dikarya</taxon>
        <taxon>Ascomycota</taxon>
        <taxon>Pezizomycotina</taxon>
        <taxon>Sordariomycetes</taxon>
        <taxon>Sordariomycetidae</taxon>
        <taxon>Cephalothecales</taxon>
        <taxon>Cephalothecaceae</taxon>
        <taxon>Phialemonium</taxon>
    </lineage>
</organism>
<evidence type="ECO:0000313" key="2">
    <source>
        <dbReference type="EMBL" id="KAL1860652.1"/>
    </source>
</evidence>
<reference evidence="2 3" key="1">
    <citation type="journal article" date="2024" name="Commun. Biol.">
        <title>Comparative genomic analysis of thermophilic fungi reveals convergent evolutionary adaptations and gene losses.</title>
        <authorList>
            <person name="Steindorff A.S."/>
            <person name="Aguilar-Pontes M.V."/>
            <person name="Robinson A.J."/>
            <person name="Andreopoulos B."/>
            <person name="LaButti K."/>
            <person name="Kuo A."/>
            <person name="Mondo S."/>
            <person name="Riley R."/>
            <person name="Otillar R."/>
            <person name="Haridas S."/>
            <person name="Lipzen A."/>
            <person name="Grimwood J."/>
            <person name="Schmutz J."/>
            <person name="Clum A."/>
            <person name="Reid I.D."/>
            <person name="Moisan M.C."/>
            <person name="Butler G."/>
            <person name="Nguyen T.T.M."/>
            <person name="Dewar K."/>
            <person name="Conant G."/>
            <person name="Drula E."/>
            <person name="Henrissat B."/>
            <person name="Hansel C."/>
            <person name="Singer S."/>
            <person name="Hutchinson M.I."/>
            <person name="de Vries R.P."/>
            <person name="Natvig D.O."/>
            <person name="Powell A.J."/>
            <person name="Tsang A."/>
            <person name="Grigoriev I.V."/>
        </authorList>
    </citation>
    <scope>NUCLEOTIDE SEQUENCE [LARGE SCALE GENOMIC DNA]</scope>
    <source>
        <strain evidence="2 3">ATCC 24622</strain>
    </source>
</reference>
<dbReference type="EMBL" id="JAZHXJ010000446">
    <property type="protein sequence ID" value="KAL1860652.1"/>
    <property type="molecule type" value="Genomic_DNA"/>
</dbReference>
<evidence type="ECO:0000313" key="3">
    <source>
        <dbReference type="Proteomes" id="UP001586593"/>
    </source>
</evidence>
<comment type="caution">
    <text evidence="2">The sequence shown here is derived from an EMBL/GenBank/DDBJ whole genome shotgun (WGS) entry which is preliminary data.</text>
</comment>